<gene>
    <name evidence="5" type="primary">AlNc14C251G9650</name>
    <name evidence="5" type="ORF">ALNC14_108050</name>
</gene>
<evidence type="ECO:0000313" key="5">
    <source>
        <dbReference type="EMBL" id="CCA24661.1"/>
    </source>
</evidence>
<dbReference type="HOGENOM" id="CLU_355058_0_0_1"/>
<reference evidence="5" key="2">
    <citation type="submission" date="2011-02" db="EMBL/GenBank/DDBJ databases">
        <authorList>
            <person name="MacLean D."/>
        </authorList>
    </citation>
    <scope>NUCLEOTIDE SEQUENCE</scope>
</reference>
<dbReference type="InterPro" id="IPR036529">
    <property type="entry name" value="KIX_dom_sf"/>
</dbReference>
<organism evidence="5">
    <name type="scientific">Albugo laibachii Nc14</name>
    <dbReference type="NCBI Taxonomy" id="890382"/>
    <lineage>
        <taxon>Eukaryota</taxon>
        <taxon>Sar</taxon>
        <taxon>Stramenopiles</taxon>
        <taxon>Oomycota</taxon>
        <taxon>Peronosporomycetes</taxon>
        <taxon>Albuginales</taxon>
        <taxon>Albuginaceae</taxon>
        <taxon>Albugo</taxon>
    </lineage>
</organism>
<protein>
    <submittedName>
        <fullName evidence="5">Uncharacterized protein AlNc14C251G9650</fullName>
    </submittedName>
</protein>
<evidence type="ECO:0000256" key="1">
    <source>
        <dbReference type="ARBA" id="ARBA00004123"/>
    </source>
</evidence>
<keyword evidence="2" id="KW-0539">Nucleus</keyword>
<feature type="compositionally biased region" description="Polar residues" evidence="3">
    <location>
        <begin position="724"/>
        <end position="733"/>
    </location>
</feature>
<feature type="region of interest" description="Disordered" evidence="3">
    <location>
        <begin position="643"/>
        <end position="662"/>
    </location>
</feature>
<dbReference type="GO" id="GO:0003712">
    <property type="term" value="F:transcription coregulator activity"/>
    <property type="evidence" value="ECO:0007669"/>
    <property type="project" value="InterPro"/>
</dbReference>
<feature type="compositionally biased region" description="Basic residues" evidence="3">
    <location>
        <begin position="734"/>
        <end position="746"/>
    </location>
</feature>
<feature type="compositionally biased region" description="Polar residues" evidence="3">
    <location>
        <begin position="781"/>
        <end position="791"/>
    </location>
</feature>
<comment type="subcellular location">
    <subcellularLocation>
        <location evidence="1">Nucleus</location>
    </subcellularLocation>
</comment>
<evidence type="ECO:0000256" key="3">
    <source>
        <dbReference type="SAM" id="MobiDB-lite"/>
    </source>
</evidence>
<feature type="region of interest" description="Disordered" evidence="3">
    <location>
        <begin position="166"/>
        <end position="227"/>
    </location>
</feature>
<feature type="compositionally biased region" description="Polar residues" evidence="3">
    <location>
        <begin position="209"/>
        <end position="227"/>
    </location>
</feature>
<dbReference type="EMBL" id="FR824296">
    <property type="protein sequence ID" value="CCA24661.1"/>
    <property type="molecule type" value="Genomic_DNA"/>
</dbReference>
<dbReference type="AlphaFoldDB" id="F0WTH1"/>
<evidence type="ECO:0000259" key="4">
    <source>
        <dbReference type="Pfam" id="PF16987"/>
    </source>
</evidence>
<dbReference type="GO" id="GO:0006355">
    <property type="term" value="P:regulation of DNA-templated transcription"/>
    <property type="evidence" value="ECO:0007669"/>
    <property type="project" value="InterPro"/>
</dbReference>
<evidence type="ECO:0000256" key="2">
    <source>
        <dbReference type="ARBA" id="ARBA00023242"/>
    </source>
</evidence>
<feature type="domain" description="Mediator complex subunit 15 KIX" evidence="4">
    <location>
        <begin position="454"/>
        <end position="517"/>
    </location>
</feature>
<proteinExistence type="predicted"/>
<name>F0WTH1_9STRA</name>
<dbReference type="GO" id="GO:0005634">
    <property type="term" value="C:nucleus"/>
    <property type="evidence" value="ECO:0007669"/>
    <property type="project" value="UniProtKB-SubCell"/>
</dbReference>
<accession>F0WTH1</accession>
<reference evidence="5" key="1">
    <citation type="journal article" date="2011" name="PLoS Biol.">
        <title>Gene gain and loss during evolution of obligate parasitism in the white rust pathogen of Arabidopsis thaliana.</title>
        <authorList>
            <person name="Kemen E."/>
            <person name="Gardiner A."/>
            <person name="Schultz-Larsen T."/>
            <person name="Kemen A.C."/>
            <person name="Balmuth A.L."/>
            <person name="Robert-Seilaniantz A."/>
            <person name="Bailey K."/>
            <person name="Holub E."/>
            <person name="Studholme D.J."/>
            <person name="Maclean D."/>
            <person name="Jones J.D."/>
        </authorList>
    </citation>
    <scope>NUCLEOTIDE SEQUENCE</scope>
</reference>
<dbReference type="InterPro" id="IPR036546">
    <property type="entry name" value="MED15_KIX"/>
</dbReference>
<dbReference type="Gene3D" id="1.10.246.20">
    <property type="entry name" value="Coactivator CBP, KIX domain"/>
    <property type="match status" value="1"/>
</dbReference>
<sequence length="791" mass="87526">MCGGIMSDNKFLDSLSVFVRQFGVFKASDIYMESELEGNEIADAESDAWKNAESTNKSFVQNEEVEAKTDDTIPASLDKADSTDANDEEECDPQMQLEDHIHGLVASHSEGSGQEIISDELREGGDELSRNKSMEDASYSALHYDNDTAISSSSGVELPLNPTQSYRPINADVPDADNASYRTSASPRPESEITRIASSSRKRRKSKAETATMQHSYSTETFSELLTSPGTPSFPTKPILYGGGQHGLYETNASTIDQISCASNFYDQSPMNKHSTPNSGPSGRMNFDALGNVMDCTPRSNTRPHLEGQYASYIGLQYPASSQPAREVRMVQGQIPISDAYVHATLAQLLNGPVSGYSNGNYYQVPANNIFEEEIIRMRSILSQHADLIPPPVEILRLSVIQNPEALQSAVAYSNHIQDAYGAKIQQQVFDHSRLQQTPQTHPGDNRSPPYVPWQSESDLQLRRKMIGKIISLLQARKPDAPPEWLRRLPDMARRLEDTLYRMAKNRDEYGNFTTLKSRLQHLAFTMGRRPPQPANSSVHVPANHDYMQEPPAFSVGMNAGLGSQQSYMMSGDSQYSSNANAMNASHLLHQSPMMDLPNASLVHSDSHQHQSDHLQRDYYCQQSGHDGRSPHIPYSAQRYQNQEELGQQTSQPPHHQQPDNCFYTMADSQYISSNFTGASRSDHTNSGLYQGYSHMDEKASNETSSSELKRNTPHSGGKKRSTSQEAGSANHSTSKRAKTGRKSTSKRVSSSPPPLSTASSDPPFPNSTGNTSEYRHHSHLSSQNSKSIET</sequence>
<dbReference type="Pfam" id="PF16987">
    <property type="entry name" value="KIX_2"/>
    <property type="match status" value="1"/>
</dbReference>
<feature type="region of interest" description="Disordered" evidence="3">
    <location>
        <begin position="697"/>
        <end position="791"/>
    </location>
</feature>